<evidence type="ECO:0000259" key="3">
    <source>
        <dbReference type="PROSITE" id="PS51000"/>
    </source>
</evidence>
<evidence type="ECO:0000313" key="5">
    <source>
        <dbReference type="Proteomes" id="UP000723714"/>
    </source>
</evidence>
<keyword evidence="2" id="KW-0804">Transcription</keyword>
<keyword evidence="1" id="KW-0805">Transcription regulation</keyword>
<reference evidence="4 5" key="1">
    <citation type="submission" date="2021-06" db="EMBL/GenBank/DDBJ databases">
        <title>Faecalicatena sp. nov. isolated from porcine feces.</title>
        <authorList>
            <person name="Oh B.S."/>
            <person name="Lee J.H."/>
        </authorList>
    </citation>
    <scope>NUCLEOTIDE SEQUENCE [LARGE SCALE GENOMIC DNA]</scope>
    <source>
        <strain evidence="4 5">AGMB00832</strain>
    </source>
</reference>
<protein>
    <submittedName>
        <fullName evidence="4">DeoR/GlpR family DNA-binding transcription regulator</fullName>
    </submittedName>
</protein>
<evidence type="ECO:0000313" key="4">
    <source>
        <dbReference type="EMBL" id="MBU3878342.1"/>
    </source>
</evidence>
<sequence length="260" mass="28954">MIKAERQNKITEMLQDEKKISVKALSKALGVSEVTIRIDLEQLENKGVLYRTHGGASLVPKKEISDKGQNQIQEMLFGEYLKYDEHKERIGKLAAGLVQEGEWIFIGQGSTCYFVAKELVAKDNLNVLTNNLCVAAVLAQNPKSKVVVTGGSLIHQHMFLAGDMLLRSLENIFISKAFMGVSGIDFKGGFTVSNDAELRVYDRIKNITQELIIVADTSKFGKPTFISIGELSMPDIVITDGKLETEYLECFSENRVKVLY</sequence>
<accession>A0ABS6D9Q5</accession>
<evidence type="ECO:0000256" key="2">
    <source>
        <dbReference type="ARBA" id="ARBA00023163"/>
    </source>
</evidence>
<dbReference type="PANTHER" id="PTHR30363">
    <property type="entry name" value="HTH-TYPE TRANSCRIPTIONAL REGULATOR SRLR-RELATED"/>
    <property type="match status" value="1"/>
</dbReference>
<dbReference type="InterPro" id="IPR014036">
    <property type="entry name" value="DeoR-like_C"/>
</dbReference>
<dbReference type="SMART" id="SM00420">
    <property type="entry name" value="HTH_DEOR"/>
    <property type="match status" value="1"/>
</dbReference>
<dbReference type="PROSITE" id="PS51000">
    <property type="entry name" value="HTH_DEOR_2"/>
    <property type="match status" value="1"/>
</dbReference>
<dbReference type="RefSeq" id="WP_216245043.1">
    <property type="nucleotide sequence ID" value="NZ_JABACJ020000031.1"/>
</dbReference>
<name>A0ABS6D9Q5_9FIRM</name>
<organism evidence="4 5">
    <name type="scientific">Faecalicatena faecalis</name>
    <dbReference type="NCBI Taxonomy" id="2726362"/>
    <lineage>
        <taxon>Bacteria</taxon>
        <taxon>Bacillati</taxon>
        <taxon>Bacillota</taxon>
        <taxon>Clostridia</taxon>
        <taxon>Lachnospirales</taxon>
        <taxon>Lachnospiraceae</taxon>
        <taxon>Faecalicatena</taxon>
    </lineage>
</organism>
<dbReference type="InterPro" id="IPR001034">
    <property type="entry name" value="DeoR_HTH"/>
</dbReference>
<keyword evidence="4" id="KW-0238">DNA-binding</keyword>
<comment type="caution">
    <text evidence="4">The sequence shown here is derived from an EMBL/GenBank/DDBJ whole genome shotgun (WGS) entry which is preliminary data.</text>
</comment>
<dbReference type="Pfam" id="PF08220">
    <property type="entry name" value="HTH_DeoR"/>
    <property type="match status" value="1"/>
</dbReference>
<dbReference type="EMBL" id="JABACJ020000031">
    <property type="protein sequence ID" value="MBU3878342.1"/>
    <property type="molecule type" value="Genomic_DNA"/>
</dbReference>
<dbReference type="Pfam" id="PF00455">
    <property type="entry name" value="DeoRC"/>
    <property type="match status" value="1"/>
</dbReference>
<gene>
    <name evidence="4" type="ORF">HGO97_021290</name>
</gene>
<proteinExistence type="predicted"/>
<dbReference type="SMART" id="SM01134">
    <property type="entry name" value="DeoRC"/>
    <property type="match status" value="1"/>
</dbReference>
<keyword evidence="5" id="KW-1185">Reference proteome</keyword>
<dbReference type="InterPro" id="IPR050313">
    <property type="entry name" value="Carb_Metab_HTH_regulators"/>
</dbReference>
<dbReference type="Proteomes" id="UP000723714">
    <property type="component" value="Unassembled WGS sequence"/>
</dbReference>
<dbReference type="PANTHER" id="PTHR30363:SF44">
    <property type="entry name" value="AGA OPERON TRANSCRIPTIONAL REPRESSOR-RELATED"/>
    <property type="match status" value="1"/>
</dbReference>
<feature type="domain" description="HTH deoR-type" evidence="3">
    <location>
        <begin position="3"/>
        <end position="58"/>
    </location>
</feature>
<evidence type="ECO:0000256" key="1">
    <source>
        <dbReference type="ARBA" id="ARBA00023015"/>
    </source>
</evidence>
<dbReference type="GO" id="GO:0003677">
    <property type="term" value="F:DNA binding"/>
    <property type="evidence" value="ECO:0007669"/>
    <property type="project" value="UniProtKB-KW"/>
</dbReference>